<evidence type="ECO:0000256" key="7">
    <source>
        <dbReference type="HAMAP-Rule" id="MF_01057"/>
    </source>
</evidence>
<comment type="pathway">
    <text evidence="7">tRNA modification; N(7)-methylguanine-tRNA biosynthesis.</text>
</comment>
<reference evidence="8 9" key="1">
    <citation type="submission" date="2023-06" db="EMBL/GenBank/DDBJ databases">
        <title>Draft genome sequence of Gleimia hominis type strain CCUG 57540T.</title>
        <authorList>
            <person name="Salva-Serra F."/>
            <person name="Cardew S."/>
            <person name="Jensie Markopoulos S."/>
            <person name="Ohlen M."/>
            <person name="Inganas E."/>
            <person name="Svensson-Stadler L."/>
            <person name="Moore E.R.B."/>
        </authorList>
    </citation>
    <scope>NUCLEOTIDE SEQUENCE [LARGE SCALE GENOMIC DNA]</scope>
    <source>
        <strain evidence="8 9">CCUG 57540</strain>
    </source>
</reference>
<feature type="binding site" evidence="7">
    <location>
        <position position="134"/>
    </location>
    <ligand>
        <name>S-adenosyl-L-methionine</name>
        <dbReference type="ChEBI" id="CHEBI:59789"/>
    </ligand>
</feature>
<name>A0ABU3IAR5_9ACTO</name>
<gene>
    <name evidence="7 8" type="primary">trmB</name>
    <name evidence="8" type="ORF">QS713_05275</name>
</gene>
<protein>
    <recommendedName>
        <fullName evidence="7">tRNA (guanine-N(7)-)-methyltransferase</fullName>
        <ecNumber evidence="7">2.1.1.33</ecNumber>
    </recommendedName>
    <alternativeName>
        <fullName evidence="7">tRNA (guanine(46)-N(7))-methyltransferase</fullName>
    </alternativeName>
    <alternativeName>
        <fullName evidence="7">tRNA(m7G46)-methyltransferase</fullName>
    </alternativeName>
</protein>
<dbReference type="GO" id="GO:0008176">
    <property type="term" value="F:tRNA (guanine(46)-N7)-methyltransferase activity"/>
    <property type="evidence" value="ECO:0007669"/>
    <property type="project" value="UniProtKB-EC"/>
</dbReference>
<comment type="catalytic activity">
    <reaction evidence="1 7">
        <text>guanosine(46) in tRNA + S-adenosyl-L-methionine = N(7)-methylguanosine(46) in tRNA + S-adenosyl-L-homocysteine</text>
        <dbReference type="Rhea" id="RHEA:42708"/>
        <dbReference type="Rhea" id="RHEA-COMP:10188"/>
        <dbReference type="Rhea" id="RHEA-COMP:10189"/>
        <dbReference type="ChEBI" id="CHEBI:57856"/>
        <dbReference type="ChEBI" id="CHEBI:59789"/>
        <dbReference type="ChEBI" id="CHEBI:74269"/>
        <dbReference type="ChEBI" id="CHEBI:74480"/>
        <dbReference type="EC" id="2.1.1.33"/>
    </reaction>
</comment>
<dbReference type="PANTHER" id="PTHR23417">
    <property type="entry name" value="3-DEOXY-D-MANNO-OCTULOSONIC-ACID TRANSFERASE/TRNA GUANINE-N 7 - -METHYLTRANSFERASE"/>
    <property type="match status" value="1"/>
</dbReference>
<evidence type="ECO:0000256" key="6">
    <source>
        <dbReference type="ARBA" id="ARBA00022694"/>
    </source>
</evidence>
<dbReference type="HAMAP" id="MF_01057">
    <property type="entry name" value="tRNA_methyltr_TrmB"/>
    <property type="match status" value="1"/>
</dbReference>
<dbReference type="Proteomes" id="UP001247542">
    <property type="component" value="Unassembled WGS sequence"/>
</dbReference>
<evidence type="ECO:0000256" key="3">
    <source>
        <dbReference type="ARBA" id="ARBA00022603"/>
    </source>
</evidence>
<keyword evidence="9" id="KW-1185">Reference proteome</keyword>
<proteinExistence type="inferred from homology"/>
<evidence type="ECO:0000313" key="8">
    <source>
        <dbReference type="EMBL" id="MDT3767473.1"/>
    </source>
</evidence>
<accession>A0ABU3IAR5</accession>
<comment type="caution">
    <text evidence="8">The sequence shown here is derived from an EMBL/GenBank/DDBJ whole genome shotgun (WGS) entry which is preliminary data.</text>
</comment>
<evidence type="ECO:0000256" key="4">
    <source>
        <dbReference type="ARBA" id="ARBA00022679"/>
    </source>
</evidence>
<comment type="caution">
    <text evidence="7">Lacks conserved residue(s) required for the propagation of feature annotation.</text>
</comment>
<keyword evidence="3 7" id="KW-0489">Methyltransferase</keyword>
<evidence type="ECO:0000256" key="1">
    <source>
        <dbReference type="ARBA" id="ARBA00000142"/>
    </source>
</evidence>
<keyword evidence="6 7" id="KW-0819">tRNA processing</keyword>
<feature type="binding site" evidence="7">
    <location>
        <position position="193"/>
    </location>
    <ligand>
        <name>substrate</name>
    </ligand>
</feature>
<evidence type="ECO:0000256" key="5">
    <source>
        <dbReference type="ARBA" id="ARBA00022691"/>
    </source>
</evidence>
<comment type="similarity">
    <text evidence="7">Belongs to the class I-like SAM-binding methyltransferase superfamily. TrmB family.</text>
</comment>
<dbReference type="RefSeq" id="WP_313273065.1">
    <property type="nucleotide sequence ID" value="NZ_JASXSX010000001.1"/>
</dbReference>
<organism evidence="8 9">
    <name type="scientific">Gleimia hominis</name>
    <dbReference type="NCBI Taxonomy" id="595468"/>
    <lineage>
        <taxon>Bacteria</taxon>
        <taxon>Bacillati</taxon>
        <taxon>Actinomycetota</taxon>
        <taxon>Actinomycetes</taxon>
        <taxon>Actinomycetales</taxon>
        <taxon>Actinomycetaceae</taxon>
        <taxon>Gleimia</taxon>
    </lineage>
</organism>
<feature type="binding site" evidence="7">
    <location>
        <position position="157"/>
    </location>
    <ligand>
        <name>S-adenosyl-L-methionine</name>
        <dbReference type="ChEBI" id="CHEBI:59789"/>
    </ligand>
</feature>
<dbReference type="PROSITE" id="PS51625">
    <property type="entry name" value="SAM_MT_TRMB"/>
    <property type="match status" value="1"/>
</dbReference>
<comment type="function">
    <text evidence="2 7">Catalyzes the formation of N(7)-methylguanine at position 46 (m7G46) in tRNA.</text>
</comment>
<dbReference type="EMBL" id="JASXSX010000001">
    <property type="protein sequence ID" value="MDT3767473.1"/>
    <property type="molecule type" value="Genomic_DNA"/>
</dbReference>
<dbReference type="InterPro" id="IPR003358">
    <property type="entry name" value="tRNA_(Gua-N-7)_MeTrfase_Trmb"/>
</dbReference>
<dbReference type="InterPro" id="IPR055361">
    <property type="entry name" value="tRNA_methyltr_TrmB_bact"/>
</dbReference>
<dbReference type="InterPro" id="IPR029063">
    <property type="entry name" value="SAM-dependent_MTases_sf"/>
</dbReference>
<dbReference type="EC" id="2.1.1.33" evidence="7"/>
<keyword evidence="4 7" id="KW-0808">Transferase</keyword>
<evidence type="ECO:0000313" key="9">
    <source>
        <dbReference type="Proteomes" id="UP001247542"/>
    </source>
</evidence>
<dbReference type="Gene3D" id="3.40.50.150">
    <property type="entry name" value="Vaccinia Virus protein VP39"/>
    <property type="match status" value="1"/>
</dbReference>
<evidence type="ECO:0000256" key="2">
    <source>
        <dbReference type="ARBA" id="ARBA00003015"/>
    </source>
</evidence>
<feature type="binding site" evidence="7">
    <location>
        <position position="82"/>
    </location>
    <ligand>
        <name>S-adenosyl-L-methionine</name>
        <dbReference type="ChEBI" id="CHEBI:59789"/>
    </ligand>
</feature>
<sequence>MLRPVSPVNLRGSSVDIKYPARTKSFARRGRPLHDAMERVWAEHAEEYVAQVPRDGGLTTVDPRFQLDLQALFVRVAPLVVEVGTGNGEQLVAYAQSHPDVNCLGVEVWRPGLAKTVARAVREGVHNLRLVEADAAQALPTLLPAACAREVWTFFPDPWRKARHRKRRLVNEAFAGTVARLLQDGGVWRLATDWPDYAWQMRDVVEASAWFENPYAGERVAEEDPRGAHGGFAPRFADRIRTRFETRGVEAGRVARDVVGVRVER</sequence>
<dbReference type="Pfam" id="PF02390">
    <property type="entry name" value="Methyltransf_4"/>
    <property type="match status" value="1"/>
</dbReference>
<feature type="binding site" evidence="7">
    <location>
        <position position="161"/>
    </location>
    <ligand>
        <name>substrate</name>
    </ligand>
</feature>
<feature type="binding site" evidence="7">
    <location>
        <begin position="242"/>
        <end position="245"/>
    </location>
    <ligand>
        <name>substrate</name>
    </ligand>
</feature>
<dbReference type="SUPFAM" id="SSF53335">
    <property type="entry name" value="S-adenosyl-L-methionine-dependent methyltransferases"/>
    <property type="match status" value="1"/>
</dbReference>
<keyword evidence="5 7" id="KW-0949">S-adenosyl-L-methionine</keyword>
<dbReference type="NCBIfam" id="TIGR00091">
    <property type="entry name" value="tRNA (guanosine(46)-N7)-methyltransferase TrmB"/>
    <property type="match status" value="1"/>
</dbReference>
<feature type="binding site" evidence="7">
    <location>
        <position position="107"/>
    </location>
    <ligand>
        <name>S-adenosyl-L-methionine</name>
        <dbReference type="ChEBI" id="CHEBI:59789"/>
    </ligand>
</feature>
<dbReference type="PANTHER" id="PTHR23417:SF14">
    <property type="entry name" value="PENTACOTRIPEPTIDE-REPEAT REGION OF PRORP DOMAIN-CONTAINING PROTEIN"/>
    <property type="match status" value="1"/>
</dbReference>